<protein>
    <recommendedName>
        <fullName evidence="3">CbtA family protein</fullName>
    </recommendedName>
</protein>
<feature type="transmembrane region" description="Helical" evidence="1">
    <location>
        <begin position="172"/>
        <end position="189"/>
    </location>
</feature>
<name>A0A075HU20_9ARCH</name>
<dbReference type="Pfam" id="PF09490">
    <property type="entry name" value="CbtA"/>
    <property type="match status" value="1"/>
</dbReference>
<proteinExistence type="predicted"/>
<dbReference type="PROSITE" id="PS51257">
    <property type="entry name" value="PROKAR_LIPOPROTEIN"/>
    <property type="match status" value="1"/>
</dbReference>
<feature type="transmembrane region" description="Helical" evidence="1">
    <location>
        <begin position="209"/>
        <end position="229"/>
    </location>
</feature>
<evidence type="ECO:0008006" key="3">
    <source>
        <dbReference type="Google" id="ProtNLM"/>
    </source>
</evidence>
<evidence type="ECO:0000256" key="1">
    <source>
        <dbReference type="SAM" id="Phobius"/>
    </source>
</evidence>
<organism evidence="2">
    <name type="scientific">uncultured marine thaumarchaeote KM3_87_H02</name>
    <dbReference type="NCBI Taxonomy" id="1456331"/>
    <lineage>
        <taxon>Archaea</taxon>
        <taxon>Nitrososphaerota</taxon>
        <taxon>environmental samples</taxon>
    </lineage>
</organism>
<keyword evidence="1" id="KW-0472">Membrane</keyword>
<keyword evidence="1" id="KW-0812">Transmembrane</keyword>
<feature type="transmembrane region" description="Helical" evidence="1">
    <location>
        <begin position="104"/>
        <end position="123"/>
    </location>
</feature>
<dbReference type="EMBL" id="KF901150">
    <property type="protein sequence ID" value="AIF19871.1"/>
    <property type="molecule type" value="Genomic_DNA"/>
</dbReference>
<keyword evidence="1" id="KW-1133">Transmembrane helix</keyword>
<feature type="transmembrane region" description="Helical" evidence="1">
    <location>
        <begin position="72"/>
        <end position="92"/>
    </location>
</feature>
<feature type="transmembrane region" description="Helical" evidence="1">
    <location>
        <begin position="143"/>
        <end position="160"/>
    </location>
</feature>
<dbReference type="InterPro" id="IPR012666">
    <property type="entry name" value="CbtA_put"/>
</dbReference>
<reference evidence="2" key="1">
    <citation type="journal article" date="2014" name="Genome Biol. Evol.">
        <title>Pangenome evidence for extensive interdomain horizontal transfer affecting lineage core and shell genes in uncultured planktonic thaumarchaeota and euryarchaeota.</title>
        <authorList>
            <person name="Deschamps P."/>
            <person name="Zivanovic Y."/>
            <person name="Moreira D."/>
            <person name="Rodriguez-Valera F."/>
            <person name="Lopez-Garcia P."/>
        </authorList>
    </citation>
    <scope>NUCLEOTIDE SEQUENCE</scope>
</reference>
<sequence length="239" mass="26473">MKTGLFIVIVLLSGCFAGIIYGVLNLIIVEPYLDSAINIENQNLFSSGEEIDGPQFWVEYYEYRSWQKGGQILAGAILGTSIGSLFGIVYALSKKSLPSRNNIGKTLILAGLMWFTLFVIPFLKYPANPPTVGDGETVVLRGILYLTLIAISGFLAIGFYQIFKRLKAKNRILPVIGYGVLISLVFFVMPENPDEISTSMELVNGFRVVAFLTGTVFWFTLALFLGVFWQKTNPDLSNT</sequence>
<dbReference type="AlphaFoldDB" id="A0A075HU20"/>
<evidence type="ECO:0000313" key="2">
    <source>
        <dbReference type="EMBL" id="AIF19871.1"/>
    </source>
</evidence>
<accession>A0A075HU20</accession>